<dbReference type="Proteomes" id="UP000037696">
    <property type="component" value="Unassembled WGS sequence"/>
</dbReference>
<evidence type="ECO:0000313" key="1">
    <source>
        <dbReference type="EMBL" id="KOS36112.1"/>
    </source>
</evidence>
<evidence type="ECO:0000313" key="2">
    <source>
        <dbReference type="Proteomes" id="UP000037696"/>
    </source>
</evidence>
<reference evidence="1 2" key="1">
    <citation type="submission" date="2015-08" db="EMBL/GenBank/DDBJ databases">
        <title>Genome sequencing of Penicillium nordicum.</title>
        <authorList>
            <person name="Nguyen H.D."/>
            <person name="Seifert K.A."/>
        </authorList>
    </citation>
    <scope>NUCLEOTIDE SEQUENCE [LARGE SCALE GENOMIC DNA]</scope>
    <source>
        <strain evidence="1 2">DAOMC 185683</strain>
    </source>
</reference>
<keyword evidence="2" id="KW-1185">Reference proteome</keyword>
<feature type="non-terminal residue" evidence="1">
    <location>
        <position position="21"/>
    </location>
</feature>
<dbReference type="EMBL" id="LHQQ01000773">
    <property type="protein sequence ID" value="KOS36112.1"/>
    <property type="molecule type" value="Genomic_DNA"/>
</dbReference>
<comment type="caution">
    <text evidence="1">The sequence shown here is derived from an EMBL/GenBank/DDBJ whole genome shotgun (WGS) entry which is preliminary data.</text>
</comment>
<proteinExistence type="predicted"/>
<sequence length="21" mass="2391">MVLYLIHIGNKLSIKPINPLN</sequence>
<organism evidence="1 2">
    <name type="scientific">Penicillium nordicum</name>
    <dbReference type="NCBI Taxonomy" id="229535"/>
    <lineage>
        <taxon>Eukaryota</taxon>
        <taxon>Fungi</taxon>
        <taxon>Dikarya</taxon>
        <taxon>Ascomycota</taxon>
        <taxon>Pezizomycotina</taxon>
        <taxon>Eurotiomycetes</taxon>
        <taxon>Eurotiomycetidae</taxon>
        <taxon>Eurotiales</taxon>
        <taxon>Aspergillaceae</taxon>
        <taxon>Penicillium</taxon>
    </lineage>
</organism>
<name>A0A0M9W986_9EURO</name>
<gene>
    <name evidence="1" type="ORF">ACN38_g13188</name>
</gene>
<protein>
    <submittedName>
        <fullName evidence="1">Uncharacterized protein</fullName>
    </submittedName>
</protein>
<accession>A0A0M9W986</accession>
<dbReference type="AlphaFoldDB" id="A0A0M9W986"/>